<feature type="region of interest" description="Disordered" evidence="4">
    <location>
        <begin position="122"/>
        <end position="166"/>
    </location>
</feature>
<comment type="caution">
    <text evidence="5">The sequence shown here is derived from an EMBL/GenBank/DDBJ whole genome shotgun (WGS) entry which is preliminary data.</text>
</comment>
<dbReference type="GO" id="GO:0003697">
    <property type="term" value="F:single-stranded DNA binding"/>
    <property type="evidence" value="ECO:0007669"/>
    <property type="project" value="InterPro"/>
</dbReference>
<dbReference type="PANTHER" id="PTHR10302:SF27">
    <property type="entry name" value="SINGLE-STRANDED DNA-BINDING PROTEIN"/>
    <property type="match status" value="1"/>
</dbReference>
<dbReference type="PROSITE" id="PS50935">
    <property type="entry name" value="SSB"/>
    <property type="match status" value="1"/>
</dbReference>
<dbReference type="InterPro" id="IPR012340">
    <property type="entry name" value="NA-bd_OB-fold"/>
</dbReference>
<dbReference type="PIRSF" id="PIRSF002070">
    <property type="entry name" value="SSB"/>
    <property type="match status" value="1"/>
</dbReference>
<gene>
    <name evidence="5" type="primary">ssb</name>
    <name evidence="5" type="ORF">DXA22_08570</name>
</gene>
<dbReference type="SUPFAM" id="SSF50249">
    <property type="entry name" value="Nucleic acid-binding proteins"/>
    <property type="match status" value="1"/>
</dbReference>
<feature type="compositionally biased region" description="Low complexity" evidence="4">
    <location>
        <begin position="125"/>
        <end position="144"/>
    </location>
</feature>
<dbReference type="GO" id="GO:0009295">
    <property type="term" value="C:nucleoid"/>
    <property type="evidence" value="ECO:0007669"/>
    <property type="project" value="TreeGrafter"/>
</dbReference>
<sequence>MATINQIPMTIMGNIVKDLEPKRTAGGKTVITFRVAQTSSTERNGKWEDGETTFIRCVAYGVLADHMIASGIRKGTRVIVTGRFVQRDWQTETGEKRSSFELNADDIGASIRYATVQIAKANESTAAQPTPQSQPTQPAQPVQQAKDDPWSDAVQDHFAEPQEPAF</sequence>
<dbReference type="AlphaFoldDB" id="A0A413KBC1"/>
<evidence type="ECO:0000313" key="6">
    <source>
        <dbReference type="Proteomes" id="UP000284163"/>
    </source>
</evidence>
<evidence type="ECO:0000256" key="2">
    <source>
        <dbReference type="PIRNR" id="PIRNR002070"/>
    </source>
</evidence>
<dbReference type="InterPro" id="IPR011344">
    <property type="entry name" value="ssDNA-bd"/>
</dbReference>
<evidence type="ECO:0000256" key="1">
    <source>
        <dbReference type="ARBA" id="ARBA00023125"/>
    </source>
</evidence>
<organism evidence="5 6">
    <name type="scientific">Bifidobacterium pseudocatenulatum</name>
    <dbReference type="NCBI Taxonomy" id="28026"/>
    <lineage>
        <taxon>Bacteria</taxon>
        <taxon>Bacillati</taxon>
        <taxon>Actinomycetota</taxon>
        <taxon>Actinomycetes</taxon>
        <taxon>Bifidobacteriales</taxon>
        <taxon>Bifidobacteriaceae</taxon>
        <taxon>Bifidobacterium</taxon>
    </lineage>
</organism>
<dbReference type="InterPro" id="IPR000424">
    <property type="entry name" value="Primosome_PriB/ssb"/>
</dbReference>
<dbReference type="Proteomes" id="UP000284163">
    <property type="component" value="Unassembled WGS sequence"/>
</dbReference>
<dbReference type="GO" id="GO:0006260">
    <property type="term" value="P:DNA replication"/>
    <property type="evidence" value="ECO:0007669"/>
    <property type="project" value="InterPro"/>
</dbReference>
<accession>A0A413KBC1</accession>
<dbReference type="Pfam" id="PF00436">
    <property type="entry name" value="SSB"/>
    <property type="match status" value="1"/>
</dbReference>
<evidence type="ECO:0000256" key="4">
    <source>
        <dbReference type="SAM" id="MobiDB-lite"/>
    </source>
</evidence>
<dbReference type="Gene3D" id="2.40.50.140">
    <property type="entry name" value="Nucleic acid-binding proteins"/>
    <property type="match status" value="1"/>
</dbReference>
<keyword evidence="1 2" id="KW-0238">DNA-binding</keyword>
<name>A0A413KBC1_BIFPS</name>
<protein>
    <recommendedName>
        <fullName evidence="2 3">Single-stranded DNA-binding protein</fullName>
    </recommendedName>
</protein>
<proteinExistence type="predicted"/>
<dbReference type="RefSeq" id="WP_117783955.1">
    <property type="nucleotide sequence ID" value="NZ_CP079235.1"/>
</dbReference>
<reference evidence="5 6" key="1">
    <citation type="submission" date="2018-08" db="EMBL/GenBank/DDBJ databases">
        <title>A genome reference for cultivated species of the human gut microbiota.</title>
        <authorList>
            <person name="Zou Y."/>
            <person name="Xue W."/>
            <person name="Luo G."/>
        </authorList>
    </citation>
    <scope>NUCLEOTIDE SEQUENCE [LARGE SCALE GENOMIC DNA]</scope>
    <source>
        <strain evidence="5 6">CF01-1</strain>
    </source>
</reference>
<dbReference type="NCBIfam" id="TIGR00621">
    <property type="entry name" value="ssb"/>
    <property type="match status" value="1"/>
</dbReference>
<feature type="compositionally biased region" description="Basic and acidic residues" evidence="4">
    <location>
        <begin position="145"/>
        <end position="160"/>
    </location>
</feature>
<dbReference type="PANTHER" id="PTHR10302">
    <property type="entry name" value="SINGLE-STRANDED DNA-BINDING PROTEIN"/>
    <property type="match status" value="1"/>
</dbReference>
<evidence type="ECO:0000313" key="5">
    <source>
        <dbReference type="EMBL" id="RGY75567.1"/>
    </source>
</evidence>
<dbReference type="EMBL" id="QSDK01000015">
    <property type="protein sequence ID" value="RGY75567.1"/>
    <property type="molecule type" value="Genomic_DNA"/>
</dbReference>
<evidence type="ECO:0000256" key="3">
    <source>
        <dbReference type="RuleBase" id="RU000524"/>
    </source>
</evidence>
<dbReference type="CDD" id="cd04496">
    <property type="entry name" value="SSB_OBF"/>
    <property type="match status" value="1"/>
</dbReference>